<dbReference type="Proteomes" id="UP001283361">
    <property type="component" value="Unassembled WGS sequence"/>
</dbReference>
<evidence type="ECO:0000313" key="2">
    <source>
        <dbReference type="Proteomes" id="UP001283361"/>
    </source>
</evidence>
<keyword evidence="2" id="KW-1185">Reference proteome</keyword>
<name>A0AAE1AI27_9GAST</name>
<sequence length="72" mass="8149">MGSATFEWDRAGKVWDKQHSRESMGSATSEYDRAARQVWDQQHLSGIEQADKYGISDVSVIEQPDKYGISNI</sequence>
<gene>
    <name evidence="1" type="ORF">RRG08_051117</name>
</gene>
<evidence type="ECO:0000313" key="1">
    <source>
        <dbReference type="EMBL" id="KAK3788043.1"/>
    </source>
</evidence>
<reference evidence="1" key="1">
    <citation type="journal article" date="2023" name="G3 (Bethesda)">
        <title>A reference genome for the long-term kleptoplast-retaining sea slug Elysia crispata morphotype clarki.</title>
        <authorList>
            <person name="Eastman K.E."/>
            <person name="Pendleton A.L."/>
            <person name="Shaikh M.A."/>
            <person name="Suttiyut T."/>
            <person name="Ogas R."/>
            <person name="Tomko P."/>
            <person name="Gavelis G."/>
            <person name="Widhalm J.R."/>
            <person name="Wisecaver J.H."/>
        </authorList>
    </citation>
    <scope>NUCLEOTIDE SEQUENCE</scope>
    <source>
        <strain evidence="1">ECLA1</strain>
    </source>
</reference>
<accession>A0AAE1AI27</accession>
<proteinExistence type="predicted"/>
<dbReference type="EMBL" id="JAWDGP010001802">
    <property type="protein sequence ID" value="KAK3788043.1"/>
    <property type="molecule type" value="Genomic_DNA"/>
</dbReference>
<organism evidence="1 2">
    <name type="scientific">Elysia crispata</name>
    <name type="common">lettuce slug</name>
    <dbReference type="NCBI Taxonomy" id="231223"/>
    <lineage>
        <taxon>Eukaryota</taxon>
        <taxon>Metazoa</taxon>
        <taxon>Spiralia</taxon>
        <taxon>Lophotrochozoa</taxon>
        <taxon>Mollusca</taxon>
        <taxon>Gastropoda</taxon>
        <taxon>Heterobranchia</taxon>
        <taxon>Euthyneura</taxon>
        <taxon>Panpulmonata</taxon>
        <taxon>Sacoglossa</taxon>
        <taxon>Placobranchoidea</taxon>
        <taxon>Plakobranchidae</taxon>
        <taxon>Elysia</taxon>
    </lineage>
</organism>
<comment type="caution">
    <text evidence="1">The sequence shown here is derived from an EMBL/GenBank/DDBJ whole genome shotgun (WGS) entry which is preliminary data.</text>
</comment>
<dbReference type="AlphaFoldDB" id="A0AAE1AI27"/>
<protein>
    <submittedName>
        <fullName evidence="1">Uncharacterized protein</fullName>
    </submittedName>
</protein>